<comment type="caution">
    <text evidence="2">The sequence shown here is derived from an EMBL/GenBank/DDBJ whole genome shotgun (WGS) entry which is preliminary data.</text>
</comment>
<evidence type="ECO:0000259" key="1">
    <source>
        <dbReference type="Pfam" id="PF11959"/>
    </source>
</evidence>
<dbReference type="Pfam" id="PF11959">
    <property type="entry name" value="DUF3473"/>
    <property type="match status" value="1"/>
</dbReference>
<evidence type="ECO:0000313" key="2">
    <source>
        <dbReference type="EMBL" id="GAI39472.1"/>
    </source>
</evidence>
<gene>
    <name evidence="2" type="ORF">S06H3_40689</name>
</gene>
<sequence length="103" mass="12021">MGKTLPAAGGGYIRHFPYAVTKWAIKRIQKARPAIVYMHPYEIDTEARAFDTEHLSYKEKNKVIKFHKMQQRNRNTVARKLVKLLNEFEFTTIGEVINRTIAD</sequence>
<dbReference type="InterPro" id="IPR022560">
    <property type="entry name" value="DUF3473"/>
</dbReference>
<dbReference type="EMBL" id="BARV01024993">
    <property type="protein sequence ID" value="GAI39472.1"/>
    <property type="molecule type" value="Genomic_DNA"/>
</dbReference>
<reference evidence="2" key="1">
    <citation type="journal article" date="2014" name="Front. Microbiol.">
        <title>High frequency of phylogenetically diverse reductive dehalogenase-homologous genes in deep subseafloor sedimentary metagenomes.</title>
        <authorList>
            <person name="Kawai M."/>
            <person name="Futagami T."/>
            <person name="Toyoda A."/>
            <person name="Takaki Y."/>
            <person name="Nishi S."/>
            <person name="Hori S."/>
            <person name="Arai W."/>
            <person name="Tsubouchi T."/>
            <person name="Morono Y."/>
            <person name="Uchiyama I."/>
            <person name="Ito T."/>
            <person name="Fujiyama A."/>
            <person name="Inagaki F."/>
            <person name="Takami H."/>
        </authorList>
    </citation>
    <scope>NUCLEOTIDE SEQUENCE</scope>
    <source>
        <strain evidence="2">Expedition CK06-06</strain>
    </source>
</reference>
<protein>
    <recommendedName>
        <fullName evidence="1">DUF3473 domain-containing protein</fullName>
    </recommendedName>
</protein>
<accession>X1N660</accession>
<organism evidence="2">
    <name type="scientific">marine sediment metagenome</name>
    <dbReference type="NCBI Taxonomy" id="412755"/>
    <lineage>
        <taxon>unclassified sequences</taxon>
        <taxon>metagenomes</taxon>
        <taxon>ecological metagenomes</taxon>
    </lineage>
</organism>
<name>X1N660_9ZZZZ</name>
<feature type="domain" description="DUF3473" evidence="1">
    <location>
        <begin position="2"/>
        <end position="97"/>
    </location>
</feature>
<proteinExistence type="predicted"/>
<dbReference type="AlphaFoldDB" id="X1N660"/>